<evidence type="ECO:0000313" key="2">
    <source>
        <dbReference type="Proteomes" id="UP001177021"/>
    </source>
</evidence>
<gene>
    <name evidence="1" type="ORF">MILVUS5_LOCUS25373</name>
</gene>
<organism evidence="1 2">
    <name type="scientific">Trifolium pratense</name>
    <name type="common">Red clover</name>
    <dbReference type="NCBI Taxonomy" id="57577"/>
    <lineage>
        <taxon>Eukaryota</taxon>
        <taxon>Viridiplantae</taxon>
        <taxon>Streptophyta</taxon>
        <taxon>Embryophyta</taxon>
        <taxon>Tracheophyta</taxon>
        <taxon>Spermatophyta</taxon>
        <taxon>Magnoliopsida</taxon>
        <taxon>eudicotyledons</taxon>
        <taxon>Gunneridae</taxon>
        <taxon>Pentapetalae</taxon>
        <taxon>rosids</taxon>
        <taxon>fabids</taxon>
        <taxon>Fabales</taxon>
        <taxon>Fabaceae</taxon>
        <taxon>Papilionoideae</taxon>
        <taxon>50 kb inversion clade</taxon>
        <taxon>NPAAA clade</taxon>
        <taxon>Hologalegina</taxon>
        <taxon>IRL clade</taxon>
        <taxon>Trifolieae</taxon>
        <taxon>Trifolium</taxon>
    </lineage>
</organism>
<dbReference type="Proteomes" id="UP001177021">
    <property type="component" value="Unassembled WGS sequence"/>
</dbReference>
<evidence type="ECO:0000313" key="1">
    <source>
        <dbReference type="EMBL" id="CAJ2659130.1"/>
    </source>
</evidence>
<name>A0ACB0KPL7_TRIPR</name>
<comment type="caution">
    <text evidence="1">The sequence shown here is derived from an EMBL/GenBank/DDBJ whole genome shotgun (WGS) entry which is preliminary data.</text>
</comment>
<proteinExistence type="predicted"/>
<protein>
    <submittedName>
        <fullName evidence="1">Uncharacterized protein</fullName>
    </submittedName>
</protein>
<accession>A0ACB0KPL7</accession>
<reference evidence="1" key="1">
    <citation type="submission" date="2023-10" db="EMBL/GenBank/DDBJ databases">
        <authorList>
            <person name="Rodriguez Cubillos JULIANA M."/>
            <person name="De Vega J."/>
        </authorList>
    </citation>
    <scope>NUCLEOTIDE SEQUENCE</scope>
</reference>
<sequence length="1771" mass="202743">MADDNPPPPPVERLLGDYGARDRNRNRLTITNQPVTVNKFEINPGLLRELKEKQFAGKYNEDANKHLKNFFVICETTKVDGNSEEAKRLRLFPFSLTDDAKEWFDSLPAGSITTWNEMEDKFLEQFFPTALFVRRRQDISNFQQKDGESLGEAYKRYKKLLAACPEHNYDGTVQMQIFCNGLLLATRQVLDTASGGSINFKTATQIIKVIEAVALNEQMEMYDRTGGTRGGLIDLNQVEHRNAQNILTNKQIQEAVSAEVTKRMAALNLSQPLAASVNQMNTVRCDWCAGPHFTMHCDVPMDATQVEAVNFLSNQTNRQQNNPYSNTFNPGWRNHPNFSWKNQQGGPQSQQQGGYQGGTSNQSSVPQKKADWELAIEAMATNMNSFTQETRAAQKNTTASIKNLEIQVGQIAQQLSQRAPGSLPSNTVINPRDHGSVNAVVTRSQKVNESRSPNLQKGGSESSPTLVEVELEVRSTEKEDDVEVLEKKEEPIVQKKESLPKPEIKLPFPQRLKKEKDEKNFGKFLEVFKKLQINIPFAEALEQMPTYAKFMKDIISRKRTIGDEKVRLTEQCSAILQRKIPQKLKDPGSVTIPCTIGDRTFKKALIDLGASVSLMPLSIYKKLGIGKINNTRMTLEFADHSIKHPYGIVEDVLMKVDKLIFPVDFVVLEMPEDDDIPLILGRPFLRTGRCLIDLEDGTLTLKVYDEVVKLNVLEAMKHPEEKEECYRVNILNSIIGEQIKQQVPSLPLERVLSLPPEIVQENKDPRECEVLTMLEALPSYNRRTPTRWEELHPKEEVVMEESKKAPVVELKQLPSHLKYVFLGERDEYPAIISANLSSLEEEKLLRILRQYKGAIGWSIEDLKGISPTFCMHKILMEDNHKPVIQPQRRLNPAMKEVVRKEVVKLLEAGLIYPISDSSWVSPVQVVPKKGGTTVVMNEKNELIPTRTVTGWRVCIDYRRLNTATRKDHFPLPFIDQMLERLAGHDYYCFLDGYSGYNQIAVAPEDQEKTAFTCPYGIYAYRRMPFGLCNAPATFQRCMMSIFSDMIEKQIEVFMDDFSVFGSSFDNCLINLSLVLERCQKSNLVLNWEKCHFMVREGIVLGHRISYKGIEVDQAKIEVIEKLPPPTNEKGIRSFLGHAGFYRRFIKDFSKIAKPLTNLLVKDTPFQFNDDCLNAFNILKHRLVTAPIVTAPDWSLPFEIMCDASDIAVGAVLGQRKNKLLHVIYYASHVLNPAQLNYATTEKELLAIVYAFDKFRSYLLGSKVIVYTDHAALRYLFAKQESKPRLLRWILLLQEFDLEIRDKKGSENTVADHLSRLETVEETEEKRPIQDLFADEHILAMTVAPWFADIANYMVGRTIPSDFTSQQRKKFLHDCKFYVWDEPFLYKRGVDGLLRRCVPEDEQEKVLWHCHDSSYGGHFSGDRTAAKVLQSGLFWPTLFKDAFTYVKRCDRCQRTGNISKRNELPQNPMLEVEIFDVWGIDFMGPFPSSYSKMYILMAVDYVSKWVEAIATQTNDAQVVVSFLKKNIFSRFGVPRALISDEGTHFLNRKMEALLRKYNVHHRIATPYHPQTSGQVEVSNRQIKQILEKTVNASRKDWSVKLDDALWAYRTAFKTPIGMSPFQIVYGKACHLPLELEHKALWATKFLNFDLYKAGESRVLQLHELDEFRNYAYENAKIYKEKTKNWHDKKIQNREFQEGQLVLLFNSRLKLFPGKLKSRWSGPFKVTKVFPYGAIEVKDPGSARTFKVNGQRLKPYYGGESERPIESIPLKST</sequence>
<keyword evidence="2" id="KW-1185">Reference proteome</keyword>
<dbReference type="EMBL" id="CASHSV030000311">
    <property type="protein sequence ID" value="CAJ2659130.1"/>
    <property type="molecule type" value="Genomic_DNA"/>
</dbReference>